<protein>
    <submittedName>
        <fullName evidence="1">Uncharacterized protein</fullName>
    </submittedName>
</protein>
<accession>A0A6J5M625</accession>
<evidence type="ECO:0000313" key="1">
    <source>
        <dbReference type="EMBL" id="CAB4140540.1"/>
    </source>
</evidence>
<reference evidence="1" key="1">
    <citation type="submission" date="2020-04" db="EMBL/GenBank/DDBJ databases">
        <authorList>
            <person name="Chiriac C."/>
            <person name="Salcher M."/>
            <person name="Ghai R."/>
            <person name="Kavagutti S V."/>
        </authorList>
    </citation>
    <scope>NUCLEOTIDE SEQUENCE</scope>
</reference>
<gene>
    <name evidence="1" type="ORF">UFOVP396_48</name>
</gene>
<dbReference type="EMBL" id="LR796381">
    <property type="protein sequence ID" value="CAB4140540.1"/>
    <property type="molecule type" value="Genomic_DNA"/>
</dbReference>
<name>A0A6J5M625_9CAUD</name>
<organism evidence="1">
    <name type="scientific">uncultured Caudovirales phage</name>
    <dbReference type="NCBI Taxonomy" id="2100421"/>
    <lineage>
        <taxon>Viruses</taxon>
        <taxon>Duplodnaviria</taxon>
        <taxon>Heunggongvirae</taxon>
        <taxon>Uroviricota</taxon>
        <taxon>Caudoviricetes</taxon>
        <taxon>Peduoviridae</taxon>
        <taxon>Maltschvirus</taxon>
        <taxon>Maltschvirus maltsch</taxon>
    </lineage>
</organism>
<sequence length="705" mass="81193">MAKISTDLGVNIAISDVPASKGIEAKIAPAPSGKDTFSALSEALGSLNPKIYELAKQGADRQNEQDAVLGANTVNGMTLEEARKAHQDGFPDIYNGWARVGAYKQYANNSNEEFARTWKNKYLENRADPNYNWEQDYKIATQAYLQDKQNDPFFQDAFRKETNKTKDWIREKEFAFQNAELQDRIQTDTAYKISTIHETVIDKLTTDFRATIPINESGKNFAGKQEEYIKQNFEQEFLKQFNELKNNRNPALTNLDFDKLVVKQANFHAQQGGDYAGVFSLLLTEKRPDGTPPIIFNPKLQEEATQALVNLSKALKVVDFENKYYNNNISEFDNAELKQLQNNLFNKTLTKYQKRYGNTVEAWDYTFQQLSPTFAKNPPIPELQQLLNRPLSSTYNLDTQKAFALALRLDEQGALTRYFDGNENSKDAMKWYMAVQLFRAGQNKQDIIKTLSELEQSKKLTTLDNKDRTELANQFSGSLKNIYNRDLIYNTASYFKSLDKDGTNYVDSTKEFIKKYYYEDKSGVLTSRSKLLSLGIEDSNYDAFKNEVINYMKGIQYVPDKDKVKEPKTYGDFNRDKFNKELYKNNPSANPGNLAGYKVDFDDYDFAVNPDRKTAWFTRKNGVNYYEPVLIEKVVGYRQDGSPIKETKRLEIDLQPFLEKMQADNKLKVSDDKRKSFDLAKKRSEAVQEINKYRLMPLITNAFIK</sequence>
<proteinExistence type="predicted"/>